<organism evidence="1">
    <name type="scientific">bioreactor metagenome</name>
    <dbReference type="NCBI Taxonomy" id="1076179"/>
    <lineage>
        <taxon>unclassified sequences</taxon>
        <taxon>metagenomes</taxon>
        <taxon>ecological metagenomes</taxon>
    </lineage>
</organism>
<evidence type="ECO:0000313" key="1">
    <source>
        <dbReference type="EMBL" id="MPM86325.1"/>
    </source>
</evidence>
<comment type="caution">
    <text evidence="1">The sequence shown here is derived from an EMBL/GenBank/DDBJ whole genome shotgun (WGS) entry which is preliminary data.</text>
</comment>
<sequence>MRLKNRRICRILIQLEIDELLHTVPQLHHAHDAGLGRFVQLRPHHAGIFPVVHLAVHNGIGIVFHFGVCRDGIVDFLVLTEIRQLRFLDLPLKVGNRLMELFGKIDVGERLTGRFHLVAVHAVIPLERPQHHLGMISKVAVDGDGDAVLGLAEMHPIRFNVDGPVALLEEKDVGGDFRSGVSLESVAGQTNRAEQFRALCDIPPDLRGLLIHRVTAGDKRDHAARTHLIERFSEKVIVDRKTELVVGPVGNLVAAERHVAHSEIKKVAPVGGFKARHGDVGVRVELLGDPARDAVQLHAVEPRRRHAFRQQAEKVSDAAGRFQNVAGLKAHVADSLIDGPDYCWAGVMGVQRRGPRHFVFLGGQRADQLRIFL</sequence>
<proteinExistence type="predicted"/>
<dbReference type="AlphaFoldDB" id="A0A645DAR0"/>
<dbReference type="EMBL" id="VSSQ01034395">
    <property type="protein sequence ID" value="MPM86325.1"/>
    <property type="molecule type" value="Genomic_DNA"/>
</dbReference>
<protein>
    <submittedName>
        <fullName evidence="1">Uncharacterized protein</fullName>
    </submittedName>
</protein>
<gene>
    <name evidence="1" type="ORF">SDC9_133414</name>
</gene>
<name>A0A645DAR0_9ZZZZ</name>
<accession>A0A645DAR0</accession>
<reference evidence="1" key="1">
    <citation type="submission" date="2019-08" db="EMBL/GenBank/DDBJ databases">
        <authorList>
            <person name="Kucharzyk K."/>
            <person name="Murdoch R.W."/>
            <person name="Higgins S."/>
            <person name="Loffler F."/>
        </authorList>
    </citation>
    <scope>NUCLEOTIDE SEQUENCE</scope>
</reference>